<dbReference type="InterPro" id="IPR003594">
    <property type="entry name" value="HATPase_dom"/>
</dbReference>
<evidence type="ECO:0000259" key="10">
    <source>
        <dbReference type="PROSITE" id="PS50110"/>
    </source>
</evidence>
<dbReference type="Gene3D" id="1.10.287.130">
    <property type="match status" value="1"/>
</dbReference>
<evidence type="ECO:0000256" key="7">
    <source>
        <dbReference type="SAM" id="MobiDB-lite"/>
    </source>
</evidence>
<keyword evidence="8" id="KW-1133">Transmembrane helix</keyword>
<protein>
    <recommendedName>
        <fullName evidence="2">histidine kinase</fullName>
        <ecNumber evidence="2">2.7.13.3</ecNumber>
    </recommendedName>
</protein>
<dbReference type="GeneID" id="68113530"/>
<dbReference type="CDD" id="cd00082">
    <property type="entry name" value="HisKA"/>
    <property type="match status" value="1"/>
</dbReference>
<evidence type="ECO:0000256" key="4">
    <source>
        <dbReference type="ARBA" id="ARBA00022679"/>
    </source>
</evidence>
<dbReference type="SMART" id="SM00387">
    <property type="entry name" value="HATPase_c"/>
    <property type="match status" value="1"/>
</dbReference>
<feature type="region of interest" description="Disordered" evidence="7">
    <location>
        <begin position="1"/>
        <end position="23"/>
    </location>
</feature>
<reference evidence="11 12" key="1">
    <citation type="journal article" date="2019" name="Sci. Rep.">
        <title>Nanopore sequencing improves the draft genome of the human pathogenic amoeba Naegleria fowleri.</title>
        <authorList>
            <person name="Liechti N."/>
            <person name="Schurch N."/>
            <person name="Bruggmann R."/>
            <person name="Wittwer M."/>
        </authorList>
    </citation>
    <scope>NUCLEOTIDE SEQUENCE [LARGE SCALE GENOMIC DNA]</scope>
    <source>
        <strain evidence="11 12">ATCC 30894</strain>
    </source>
</reference>
<name>A0A6A5BKY3_NAEFO</name>
<dbReference type="Pfam" id="PF00072">
    <property type="entry name" value="Response_reg"/>
    <property type="match status" value="1"/>
</dbReference>
<dbReference type="SUPFAM" id="SSF52172">
    <property type="entry name" value="CheY-like"/>
    <property type="match status" value="1"/>
</dbReference>
<dbReference type="Pfam" id="PF00512">
    <property type="entry name" value="HisKA"/>
    <property type="match status" value="1"/>
</dbReference>
<dbReference type="OMA" id="IDASHHE"/>
<dbReference type="VEuPathDB" id="AmoebaDB:NF0089630"/>
<evidence type="ECO:0000256" key="6">
    <source>
        <dbReference type="PROSITE-ProRule" id="PRU00169"/>
    </source>
</evidence>
<dbReference type="AlphaFoldDB" id="A0A6A5BKY3"/>
<accession>A0A6A5BKY3</accession>
<keyword evidence="3 6" id="KW-0597">Phosphoprotein</keyword>
<dbReference type="CDD" id="cd17546">
    <property type="entry name" value="REC_hyHK_CKI1_RcsC-like"/>
    <property type="match status" value="1"/>
</dbReference>
<evidence type="ECO:0000313" key="12">
    <source>
        <dbReference type="Proteomes" id="UP000444721"/>
    </source>
</evidence>
<evidence type="ECO:0000256" key="2">
    <source>
        <dbReference type="ARBA" id="ARBA00012438"/>
    </source>
</evidence>
<dbReference type="OrthoDB" id="60033at2759"/>
<keyword evidence="8" id="KW-0472">Membrane</keyword>
<dbReference type="PANTHER" id="PTHR43047:SF72">
    <property type="entry name" value="OSMOSENSING HISTIDINE PROTEIN KINASE SLN1"/>
    <property type="match status" value="1"/>
</dbReference>
<feature type="transmembrane region" description="Helical" evidence="8">
    <location>
        <begin position="221"/>
        <end position="241"/>
    </location>
</feature>
<dbReference type="SMART" id="SM00388">
    <property type="entry name" value="HisKA"/>
    <property type="match status" value="1"/>
</dbReference>
<dbReference type="Gene3D" id="3.30.565.10">
    <property type="entry name" value="Histidine kinase-like ATPase, C-terminal domain"/>
    <property type="match status" value="1"/>
</dbReference>
<dbReference type="InterPro" id="IPR036097">
    <property type="entry name" value="HisK_dim/P_sf"/>
</dbReference>
<dbReference type="VEuPathDB" id="AmoebaDB:NfTy_076730"/>
<evidence type="ECO:0000256" key="3">
    <source>
        <dbReference type="ARBA" id="ARBA00022553"/>
    </source>
</evidence>
<feature type="transmembrane region" description="Helical" evidence="8">
    <location>
        <begin position="173"/>
        <end position="188"/>
    </location>
</feature>
<dbReference type="RefSeq" id="XP_044559551.1">
    <property type="nucleotide sequence ID" value="XM_044709934.1"/>
</dbReference>
<evidence type="ECO:0000256" key="1">
    <source>
        <dbReference type="ARBA" id="ARBA00000085"/>
    </source>
</evidence>
<dbReference type="InterPro" id="IPR004358">
    <property type="entry name" value="Sig_transdc_His_kin-like_C"/>
</dbReference>
<evidence type="ECO:0000259" key="9">
    <source>
        <dbReference type="PROSITE" id="PS50109"/>
    </source>
</evidence>
<dbReference type="PRINTS" id="PR00344">
    <property type="entry name" value="BCTRLSENSOR"/>
</dbReference>
<feature type="transmembrane region" description="Helical" evidence="8">
    <location>
        <begin position="253"/>
        <end position="271"/>
    </location>
</feature>
<dbReference type="Pfam" id="PF02518">
    <property type="entry name" value="HATPase_c"/>
    <property type="match status" value="1"/>
</dbReference>
<dbReference type="GO" id="GO:0000155">
    <property type="term" value="F:phosphorelay sensor kinase activity"/>
    <property type="evidence" value="ECO:0007669"/>
    <property type="project" value="InterPro"/>
</dbReference>
<proteinExistence type="predicted"/>
<feature type="modified residue" description="4-aspartylphosphate" evidence="6">
    <location>
        <position position="622"/>
    </location>
</feature>
<dbReference type="PROSITE" id="PS50110">
    <property type="entry name" value="RESPONSE_REGULATORY"/>
    <property type="match status" value="1"/>
</dbReference>
<dbReference type="SMART" id="SM00448">
    <property type="entry name" value="REC"/>
    <property type="match status" value="1"/>
</dbReference>
<dbReference type="EC" id="2.7.13.3" evidence="2"/>
<feature type="domain" description="Response regulatory" evidence="10">
    <location>
        <begin position="573"/>
        <end position="684"/>
    </location>
</feature>
<dbReference type="InterPro" id="IPR001789">
    <property type="entry name" value="Sig_transdc_resp-reg_receiver"/>
</dbReference>
<organism evidence="11 12">
    <name type="scientific">Naegleria fowleri</name>
    <name type="common">Brain eating amoeba</name>
    <dbReference type="NCBI Taxonomy" id="5763"/>
    <lineage>
        <taxon>Eukaryota</taxon>
        <taxon>Discoba</taxon>
        <taxon>Heterolobosea</taxon>
        <taxon>Tetramitia</taxon>
        <taxon>Eutetramitia</taxon>
        <taxon>Vahlkampfiidae</taxon>
        <taxon>Naegleria</taxon>
    </lineage>
</organism>
<evidence type="ECO:0000256" key="5">
    <source>
        <dbReference type="ARBA" id="ARBA00022777"/>
    </source>
</evidence>
<feature type="transmembrane region" description="Helical" evidence="8">
    <location>
        <begin position="194"/>
        <end position="214"/>
    </location>
</feature>
<keyword evidence="5" id="KW-0418">Kinase</keyword>
<sequence length="690" mass="79268">MISTTTIHNHDERLMNSESNDLATHEEQTFLVPDEGTDPYSSITSFFSNTSLMDDDLSSISTTTSSSNKSFKLEENNDEDFQQMLSEEIPPEYSTIFKINSNMLHTDVYRVLRITAFLHYFIFLVYAIYFLDLFSTIVFVMTVVAALPQWKNFRSNNKEKRSPEKIFRDERKAVQWFFFLFTVRFVILRKHKVILLPLYLTLVILATKLTNFSVLWSLTPFYFIVTLFTADSLFLIATYGWSEHCLFPLIENVALVVVIFLITYSITTTGIDKKSKMKALEKTSMELKNVVFEKQRFLRSVSHEFRSPCLSSLGSVELLRETELTEYQRDLVDTIASADEILLNLIEDILRVAKSEHQKRFGRQEELQKEKKNLQEFSLGYCVKTIENIIKSYAKPFQVQLEVNIDDTCKNLKVRGNLTRIHQVLANLLTNAVKASKPGDKVQLLCSTDLEEQRTLTSRIEEQTVVFKVIDHGVGIPQEKQKEIFKPFTQLHNVNESIFKGSGLGLNTVLHYVQTMKGSLHLRSEVNEGSEFSVFLPLEIVKIDNAIDHEPKEINSKSTFTSNSLEISQRKAQIIMADDNPINRKVIMKQIESLGYEVDVVSCGQKLIENIDEVRHKLVITDINMPSMNGVEVAKILRSKFKRQLTIVALTGDAMFQPSRELFDFVIVKPCQKLDLKKCIDSVNIDQAKQ</sequence>
<gene>
    <name evidence="11" type="ORF">FDP41_006312</name>
</gene>
<dbReference type="PANTHER" id="PTHR43047">
    <property type="entry name" value="TWO-COMPONENT HISTIDINE PROTEIN KINASE"/>
    <property type="match status" value="1"/>
</dbReference>
<dbReference type="SUPFAM" id="SSF55874">
    <property type="entry name" value="ATPase domain of HSP90 chaperone/DNA topoisomerase II/histidine kinase"/>
    <property type="match status" value="1"/>
</dbReference>
<comment type="caution">
    <text evidence="11">The sequence shown here is derived from an EMBL/GenBank/DDBJ whole genome shotgun (WGS) entry which is preliminary data.</text>
</comment>
<dbReference type="InterPro" id="IPR005467">
    <property type="entry name" value="His_kinase_dom"/>
</dbReference>
<dbReference type="InterPro" id="IPR036890">
    <property type="entry name" value="HATPase_C_sf"/>
</dbReference>
<dbReference type="PROSITE" id="PS50109">
    <property type="entry name" value="HIS_KIN"/>
    <property type="match status" value="1"/>
</dbReference>
<keyword evidence="8" id="KW-0812">Transmembrane</keyword>
<dbReference type="GO" id="GO:0005886">
    <property type="term" value="C:plasma membrane"/>
    <property type="evidence" value="ECO:0007669"/>
    <property type="project" value="TreeGrafter"/>
</dbReference>
<dbReference type="VEuPathDB" id="AmoebaDB:FDP41_006312"/>
<dbReference type="EMBL" id="VFQX01000051">
    <property type="protein sequence ID" value="KAF0974838.1"/>
    <property type="molecule type" value="Genomic_DNA"/>
</dbReference>
<dbReference type="GO" id="GO:0009927">
    <property type="term" value="F:histidine phosphotransfer kinase activity"/>
    <property type="evidence" value="ECO:0007669"/>
    <property type="project" value="TreeGrafter"/>
</dbReference>
<evidence type="ECO:0000256" key="8">
    <source>
        <dbReference type="SAM" id="Phobius"/>
    </source>
</evidence>
<dbReference type="Gene3D" id="3.40.50.2300">
    <property type="match status" value="1"/>
</dbReference>
<dbReference type="SUPFAM" id="SSF47384">
    <property type="entry name" value="Homodimeric domain of signal transducing histidine kinase"/>
    <property type="match status" value="1"/>
</dbReference>
<keyword evidence="4" id="KW-0808">Transferase</keyword>
<dbReference type="InterPro" id="IPR003661">
    <property type="entry name" value="HisK_dim/P_dom"/>
</dbReference>
<evidence type="ECO:0000313" key="11">
    <source>
        <dbReference type="EMBL" id="KAF0974838.1"/>
    </source>
</evidence>
<dbReference type="Proteomes" id="UP000444721">
    <property type="component" value="Unassembled WGS sequence"/>
</dbReference>
<dbReference type="InterPro" id="IPR011006">
    <property type="entry name" value="CheY-like_superfamily"/>
</dbReference>
<comment type="catalytic activity">
    <reaction evidence="1">
        <text>ATP + protein L-histidine = ADP + protein N-phospho-L-histidine.</text>
        <dbReference type="EC" id="2.7.13.3"/>
    </reaction>
</comment>
<feature type="domain" description="Histidine kinase" evidence="9">
    <location>
        <begin position="300"/>
        <end position="540"/>
    </location>
</feature>
<keyword evidence="12" id="KW-1185">Reference proteome</keyword>